<gene>
    <name evidence="1" type="ORF">B296_00000728</name>
</gene>
<protein>
    <submittedName>
        <fullName evidence="1">Uncharacterized protein</fullName>
    </submittedName>
</protein>
<evidence type="ECO:0000313" key="1">
    <source>
        <dbReference type="EMBL" id="RRT76004.1"/>
    </source>
</evidence>
<dbReference type="EMBL" id="AMZH03002313">
    <property type="protein sequence ID" value="RRT76004.1"/>
    <property type="molecule type" value="Genomic_DNA"/>
</dbReference>
<comment type="caution">
    <text evidence="1">The sequence shown here is derived from an EMBL/GenBank/DDBJ whole genome shotgun (WGS) entry which is preliminary data.</text>
</comment>
<dbReference type="AlphaFoldDB" id="A0A427AIF6"/>
<accession>A0A427AIF6</accession>
<evidence type="ECO:0000313" key="2">
    <source>
        <dbReference type="Proteomes" id="UP000287651"/>
    </source>
</evidence>
<dbReference type="Proteomes" id="UP000287651">
    <property type="component" value="Unassembled WGS sequence"/>
</dbReference>
<organism evidence="1 2">
    <name type="scientific">Ensete ventricosum</name>
    <name type="common">Abyssinian banana</name>
    <name type="synonym">Musa ensete</name>
    <dbReference type="NCBI Taxonomy" id="4639"/>
    <lineage>
        <taxon>Eukaryota</taxon>
        <taxon>Viridiplantae</taxon>
        <taxon>Streptophyta</taxon>
        <taxon>Embryophyta</taxon>
        <taxon>Tracheophyta</taxon>
        <taxon>Spermatophyta</taxon>
        <taxon>Magnoliopsida</taxon>
        <taxon>Liliopsida</taxon>
        <taxon>Zingiberales</taxon>
        <taxon>Musaceae</taxon>
        <taxon>Ensete</taxon>
    </lineage>
</organism>
<reference evidence="1 2" key="1">
    <citation type="journal article" date="2014" name="Agronomy (Basel)">
        <title>A Draft Genome Sequence for Ensete ventricosum, the Drought-Tolerant Tree Against Hunger.</title>
        <authorList>
            <person name="Harrison J."/>
            <person name="Moore K.A."/>
            <person name="Paszkiewicz K."/>
            <person name="Jones T."/>
            <person name="Grant M."/>
            <person name="Ambacheew D."/>
            <person name="Muzemil S."/>
            <person name="Studholme D.J."/>
        </authorList>
    </citation>
    <scope>NUCLEOTIDE SEQUENCE [LARGE SCALE GENOMIC DNA]</scope>
</reference>
<proteinExistence type="predicted"/>
<name>A0A427AIF6_ENSVE</name>
<sequence>MVITRATHSARGRGQLCSHRSTRVASVRRASWRFRQRYPKKIPPPKSVTLADVKPTRRSSLVLTRSHRSPRSMWFLGDTFPVGAHFFYVGTDARPLAWL</sequence>